<dbReference type="InterPro" id="IPR008949">
    <property type="entry name" value="Isoprenoid_synthase_dom_sf"/>
</dbReference>
<keyword evidence="4" id="KW-0479">Metal-binding</keyword>
<dbReference type="PANTHER" id="PTHR12001">
    <property type="entry name" value="GERANYLGERANYL PYROPHOSPHATE SYNTHASE"/>
    <property type="match status" value="1"/>
</dbReference>
<dbReference type="SFLD" id="SFLDS00005">
    <property type="entry name" value="Isoprenoid_Synthase_Type_I"/>
    <property type="match status" value="1"/>
</dbReference>
<evidence type="ECO:0000313" key="7">
    <source>
        <dbReference type="EMBL" id="EKU95642.1"/>
    </source>
</evidence>
<accession>K9EXC9</accession>
<sequence length="362" mass="38445">MSQTDETTLIARIEERLANVELLLDERASVHDSRVDQLTTYLKNAGGKRLRPTLTLLCSYVGENPEDPAVERVAAAIELTHLASLYHDDVMDDAPYRRGAPSAQVVFSNSAAILSGDILFARANALMARLSPRAVWNHSVTFARLCKGQLREWLGPEEGEGRREYYLGVLADKTGSLIAAAAREGVLCAGGSDEDAKLVEAYGEKVGVAFQLADDYIDVMSDSDQLGKTSGTDLREGVDTMPTILLRERREAGTLDAAGARILEVIDSVAAIDSAARAGASASAPSGLQSGLTPGARPARELDDGELAEVLGLLRQHSVMEETLGMARAWAEDAVAGLSAPIRAKIGAELGAFATAAVDRVS</sequence>
<dbReference type="RefSeq" id="WP_007000647.1">
    <property type="nucleotide sequence ID" value="NZ_JH992955.1"/>
</dbReference>
<evidence type="ECO:0008006" key="9">
    <source>
        <dbReference type="Google" id="ProtNLM"/>
    </source>
</evidence>
<evidence type="ECO:0000256" key="3">
    <source>
        <dbReference type="ARBA" id="ARBA00022679"/>
    </source>
</evidence>
<dbReference type="CDD" id="cd00685">
    <property type="entry name" value="Trans_IPPS_HT"/>
    <property type="match status" value="1"/>
</dbReference>
<comment type="cofactor">
    <cofactor evidence="1">
        <name>Mg(2+)</name>
        <dbReference type="ChEBI" id="CHEBI:18420"/>
    </cofactor>
</comment>
<dbReference type="PATRIC" id="fig|883066.3.peg.451"/>
<keyword evidence="3 6" id="KW-0808">Transferase</keyword>
<organism evidence="7 8">
    <name type="scientific">Actinobaculum massiliense ACS-171-V-Col2</name>
    <dbReference type="NCBI Taxonomy" id="883066"/>
    <lineage>
        <taxon>Bacteria</taxon>
        <taxon>Bacillati</taxon>
        <taxon>Actinomycetota</taxon>
        <taxon>Actinomycetes</taxon>
        <taxon>Actinomycetales</taxon>
        <taxon>Actinomycetaceae</taxon>
        <taxon>Actinobaculum</taxon>
    </lineage>
</organism>
<dbReference type="GO" id="GO:0046872">
    <property type="term" value="F:metal ion binding"/>
    <property type="evidence" value="ECO:0007669"/>
    <property type="project" value="UniProtKB-KW"/>
</dbReference>
<evidence type="ECO:0000256" key="4">
    <source>
        <dbReference type="ARBA" id="ARBA00022723"/>
    </source>
</evidence>
<comment type="similarity">
    <text evidence="2 6">Belongs to the FPP/GGPP synthase family.</text>
</comment>
<evidence type="ECO:0000256" key="2">
    <source>
        <dbReference type="ARBA" id="ARBA00006706"/>
    </source>
</evidence>
<dbReference type="Pfam" id="PF00348">
    <property type="entry name" value="polyprenyl_synt"/>
    <property type="match status" value="1"/>
</dbReference>
<dbReference type="Proteomes" id="UP000009888">
    <property type="component" value="Unassembled WGS sequence"/>
</dbReference>
<evidence type="ECO:0000256" key="6">
    <source>
        <dbReference type="RuleBase" id="RU004466"/>
    </source>
</evidence>
<dbReference type="EMBL" id="AGWL01000002">
    <property type="protein sequence ID" value="EKU95642.1"/>
    <property type="molecule type" value="Genomic_DNA"/>
</dbReference>
<keyword evidence="8" id="KW-1185">Reference proteome</keyword>
<dbReference type="PROSITE" id="PS00444">
    <property type="entry name" value="POLYPRENYL_SYNTHASE_2"/>
    <property type="match status" value="1"/>
</dbReference>
<proteinExistence type="inferred from homology"/>
<name>K9EXC9_9ACTO</name>
<evidence type="ECO:0000256" key="5">
    <source>
        <dbReference type="ARBA" id="ARBA00022842"/>
    </source>
</evidence>
<dbReference type="GO" id="GO:0008299">
    <property type="term" value="P:isoprenoid biosynthetic process"/>
    <property type="evidence" value="ECO:0007669"/>
    <property type="project" value="InterPro"/>
</dbReference>
<dbReference type="SUPFAM" id="SSF48576">
    <property type="entry name" value="Terpenoid synthases"/>
    <property type="match status" value="1"/>
</dbReference>
<dbReference type="InterPro" id="IPR000092">
    <property type="entry name" value="Polyprenyl_synt"/>
</dbReference>
<dbReference type="HOGENOM" id="CLU_014015_2_3_11"/>
<reference evidence="7 8" key="1">
    <citation type="submission" date="2012-09" db="EMBL/GenBank/DDBJ databases">
        <title>The Genome Sequence of Actinobaculum massiliae ACS-171-V-COL2.</title>
        <authorList>
            <consortium name="The Broad Institute Genome Sequencing Platform"/>
            <person name="Earl A."/>
            <person name="Ward D."/>
            <person name="Feldgarden M."/>
            <person name="Gevers D."/>
            <person name="Saerens B."/>
            <person name="Vaneechoutte M."/>
            <person name="Walker B."/>
            <person name="Young S.K."/>
            <person name="Zeng Q."/>
            <person name="Gargeya S."/>
            <person name="Fitzgerald M."/>
            <person name="Haas B."/>
            <person name="Abouelleil A."/>
            <person name="Alvarado L."/>
            <person name="Arachchi H.M."/>
            <person name="Berlin A."/>
            <person name="Chapman S.B."/>
            <person name="Goldberg J."/>
            <person name="Griggs A."/>
            <person name="Gujja S."/>
            <person name="Hansen M."/>
            <person name="Howarth C."/>
            <person name="Imamovic A."/>
            <person name="Larimer J."/>
            <person name="McCowen C."/>
            <person name="Montmayeur A."/>
            <person name="Murphy C."/>
            <person name="Neiman D."/>
            <person name="Pearson M."/>
            <person name="Priest M."/>
            <person name="Roberts A."/>
            <person name="Saif S."/>
            <person name="Shea T."/>
            <person name="Sisk P."/>
            <person name="Sykes S."/>
            <person name="Wortman J."/>
            <person name="Nusbaum C."/>
            <person name="Birren B."/>
        </authorList>
    </citation>
    <scope>NUCLEOTIDE SEQUENCE [LARGE SCALE GENOMIC DNA]</scope>
    <source>
        <strain evidence="8">ACS-171-V-Col2</strain>
    </source>
</reference>
<comment type="caution">
    <text evidence="7">The sequence shown here is derived from an EMBL/GenBank/DDBJ whole genome shotgun (WGS) entry which is preliminary data.</text>
</comment>
<dbReference type="eggNOG" id="COG0142">
    <property type="taxonomic scope" value="Bacteria"/>
</dbReference>
<evidence type="ECO:0000313" key="8">
    <source>
        <dbReference type="Proteomes" id="UP000009888"/>
    </source>
</evidence>
<evidence type="ECO:0000256" key="1">
    <source>
        <dbReference type="ARBA" id="ARBA00001946"/>
    </source>
</evidence>
<dbReference type="Gene3D" id="1.10.600.10">
    <property type="entry name" value="Farnesyl Diphosphate Synthase"/>
    <property type="match status" value="1"/>
</dbReference>
<dbReference type="PANTHER" id="PTHR12001:SF69">
    <property type="entry name" value="ALL TRANS-POLYPRENYL-DIPHOSPHATE SYNTHASE PDSS1"/>
    <property type="match status" value="1"/>
</dbReference>
<protein>
    <recommendedName>
        <fullName evidence="9">Geranylgeranyl pyrophosphate synthase</fullName>
    </recommendedName>
</protein>
<dbReference type="STRING" id="202789.GCA_001457435_01706"/>
<dbReference type="InterPro" id="IPR033749">
    <property type="entry name" value="Polyprenyl_synt_CS"/>
</dbReference>
<dbReference type="GO" id="GO:0004659">
    <property type="term" value="F:prenyltransferase activity"/>
    <property type="evidence" value="ECO:0007669"/>
    <property type="project" value="InterPro"/>
</dbReference>
<gene>
    <name evidence="7" type="ORF">HMPREF9233_00429</name>
</gene>
<keyword evidence="5" id="KW-0460">Magnesium</keyword>
<dbReference type="AlphaFoldDB" id="K9EXC9"/>